<accession>A0ABW7N7B9</accession>
<dbReference type="PANTHER" id="PTHR31126">
    <property type="entry name" value="TYROSINE-PROTEIN PHOSPHATASE"/>
    <property type="match status" value="1"/>
</dbReference>
<dbReference type="Pfam" id="PF13350">
    <property type="entry name" value="Y_phosphatase3"/>
    <property type="match status" value="1"/>
</dbReference>
<evidence type="ECO:0000313" key="3">
    <source>
        <dbReference type="EMBL" id="MFH6983471.1"/>
    </source>
</evidence>
<dbReference type="EMBL" id="JBIPKE010000015">
    <property type="protein sequence ID" value="MFH6983471.1"/>
    <property type="molecule type" value="Genomic_DNA"/>
</dbReference>
<dbReference type="InterPro" id="IPR000387">
    <property type="entry name" value="Tyr_Pase_dom"/>
</dbReference>
<feature type="domain" description="Tyrosine specific protein phosphatases" evidence="2">
    <location>
        <begin position="125"/>
        <end position="187"/>
    </location>
</feature>
<dbReference type="PROSITE" id="PS50056">
    <property type="entry name" value="TYR_PHOSPHATASE_2"/>
    <property type="match status" value="1"/>
</dbReference>
<comment type="caution">
    <text evidence="3">The sequence shown here is derived from an EMBL/GenBank/DDBJ whole genome shotgun (WGS) entry which is preliminary data.</text>
</comment>
<dbReference type="Proteomes" id="UP001610063">
    <property type="component" value="Unassembled WGS sequence"/>
</dbReference>
<dbReference type="InterPro" id="IPR026893">
    <property type="entry name" value="Tyr/Ser_Pase_IphP-type"/>
</dbReference>
<dbReference type="PANTHER" id="PTHR31126:SF1">
    <property type="entry name" value="TYROSINE SPECIFIC PROTEIN PHOSPHATASES DOMAIN-CONTAINING PROTEIN"/>
    <property type="match status" value="1"/>
</dbReference>
<dbReference type="InterPro" id="IPR016130">
    <property type="entry name" value="Tyr_Pase_AS"/>
</dbReference>
<evidence type="ECO:0000259" key="2">
    <source>
        <dbReference type="PROSITE" id="PS50056"/>
    </source>
</evidence>
<sequence length="238" mass="27887">MGIKIQQTRQQSILNLRELGGMTTLEGKRIRHQRIYRSGNPHRSRTMKDPFELLEIQLVIDLRSIEERQLAKFVQQGSHKYLHIALDFESMSLNRKLTSLLSGGVQSVYDTETILNYMKLATGSFDWLSLIFKQLSNPQSYPLLIHCEHGKDRTGFVIALLLKLLNVSDENIVEEYLRSKLPQTIYSRVFRHDRHKSKYLSLAMSQIEREYRSWPAFFEFGLSLQKDEQEQIKSLILE</sequence>
<dbReference type="RefSeq" id="WP_395417302.1">
    <property type="nucleotide sequence ID" value="NZ_JBIPKE010000015.1"/>
</dbReference>
<organism evidence="3 4">
    <name type="scientific">Marinoscillum luteum</name>
    <dbReference type="NCBI Taxonomy" id="861051"/>
    <lineage>
        <taxon>Bacteria</taxon>
        <taxon>Pseudomonadati</taxon>
        <taxon>Bacteroidota</taxon>
        <taxon>Cytophagia</taxon>
        <taxon>Cytophagales</taxon>
        <taxon>Reichenbachiellaceae</taxon>
        <taxon>Marinoscillum</taxon>
    </lineage>
</organism>
<evidence type="ECO:0000256" key="1">
    <source>
        <dbReference type="ARBA" id="ARBA00009580"/>
    </source>
</evidence>
<protein>
    <submittedName>
        <fullName evidence="3">Tyrosine-protein phosphatase</fullName>
    </submittedName>
</protein>
<dbReference type="Gene3D" id="3.90.190.10">
    <property type="entry name" value="Protein tyrosine phosphatase superfamily"/>
    <property type="match status" value="1"/>
</dbReference>
<keyword evidence="4" id="KW-1185">Reference proteome</keyword>
<dbReference type="InterPro" id="IPR029021">
    <property type="entry name" value="Prot-tyrosine_phosphatase-like"/>
</dbReference>
<dbReference type="PROSITE" id="PS00383">
    <property type="entry name" value="TYR_PHOSPHATASE_1"/>
    <property type="match status" value="1"/>
</dbReference>
<gene>
    <name evidence="3" type="ORF">ACHKAR_08485</name>
</gene>
<comment type="similarity">
    <text evidence="1">Belongs to the protein-tyrosine phosphatase family.</text>
</comment>
<dbReference type="SUPFAM" id="SSF52799">
    <property type="entry name" value="(Phosphotyrosine protein) phosphatases II"/>
    <property type="match status" value="1"/>
</dbReference>
<evidence type="ECO:0000313" key="4">
    <source>
        <dbReference type="Proteomes" id="UP001610063"/>
    </source>
</evidence>
<proteinExistence type="inferred from homology"/>
<reference evidence="3 4" key="1">
    <citation type="journal article" date="2013" name="Int. J. Syst. Evol. Microbiol.">
        <title>Marinoscillum luteum sp. nov., isolated from marine sediment.</title>
        <authorList>
            <person name="Cha I.T."/>
            <person name="Park S.J."/>
            <person name="Kim S.J."/>
            <person name="Kim J.G."/>
            <person name="Jung M.Y."/>
            <person name="Shin K.S."/>
            <person name="Kwon K.K."/>
            <person name="Yang S.H."/>
            <person name="Seo Y.S."/>
            <person name="Rhee S.K."/>
        </authorList>
    </citation>
    <scope>NUCLEOTIDE SEQUENCE [LARGE SCALE GENOMIC DNA]</scope>
    <source>
        <strain evidence="3 4">KCTC 23939</strain>
    </source>
</reference>
<name>A0ABW7N7B9_9BACT</name>